<feature type="compositionally biased region" description="Low complexity" evidence="1">
    <location>
        <begin position="29"/>
        <end position="45"/>
    </location>
</feature>
<feature type="compositionally biased region" description="Low complexity" evidence="1">
    <location>
        <begin position="60"/>
        <end position="73"/>
    </location>
</feature>
<evidence type="ECO:0000313" key="2">
    <source>
        <dbReference type="EMBL" id="TYK51100.1"/>
    </source>
</evidence>
<gene>
    <name evidence="2" type="ORF">FXF68_11675</name>
</gene>
<feature type="compositionally biased region" description="Low complexity" evidence="1">
    <location>
        <begin position="11"/>
        <end position="20"/>
    </location>
</feature>
<evidence type="ECO:0000256" key="1">
    <source>
        <dbReference type="SAM" id="MobiDB-lite"/>
    </source>
</evidence>
<organism evidence="2 3">
    <name type="scientific">Actinomadura decatromicini</name>
    <dbReference type="NCBI Taxonomy" id="2604572"/>
    <lineage>
        <taxon>Bacteria</taxon>
        <taxon>Bacillati</taxon>
        <taxon>Actinomycetota</taxon>
        <taxon>Actinomycetes</taxon>
        <taxon>Streptosporangiales</taxon>
        <taxon>Thermomonosporaceae</taxon>
        <taxon>Actinomadura</taxon>
    </lineage>
</organism>
<protein>
    <submittedName>
        <fullName evidence="2">Uncharacterized protein</fullName>
    </submittedName>
</protein>
<comment type="caution">
    <text evidence="2">The sequence shown here is derived from an EMBL/GenBank/DDBJ whole genome shotgun (WGS) entry which is preliminary data.</text>
</comment>
<reference evidence="2 3" key="1">
    <citation type="submission" date="2019-08" db="EMBL/GenBank/DDBJ databases">
        <title>Actinomadura sp. nov. CYP1-5 isolated from mountain soil.</title>
        <authorList>
            <person name="Songsumanus A."/>
            <person name="Kuncharoen N."/>
            <person name="Kudo T."/>
            <person name="Yuki M."/>
            <person name="Igarashi Y."/>
            <person name="Tanasupawat S."/>
        </authorList>
    </citation>
    <scope>NUCLEOTIDE SEQUENCE [LARGE SCALE GENOMIC DNA]</scope>
    <source>
        <strain evidence="2 3">CYP1-5</strain>
    </source>
</reference>
<proteinExistence type="predicted"/>
<dbReference type="Proteomes" id="UP000323505">
    <property type="component" value="Unassembled WGS sequence"/>
</dbReference>
<dbReference type="AlphaFoldDB" id="A0A5D3FTP9"/>
<sequence>MTHPPGRVSVSARCGAPSRSARPRRWRSSSRAGSTWCTATSAPPRRSTRRSPPRRRARPSRGSWSGSPRPGRR</sequence>
<evidence type="ECO:0000313" key="3">
    <source>
        <dbReference type="Proteomes" id="UP000323505"/>
    </source>
</evidence>
<dbReference type="EMBL" id="VSRQ01000002">
    <property type="protein sequence ID" value="TYK51100.1"/>
    <property type="molecule type" value="Genomic_DNA"/>
</dbReference>
<feature type="region of interest" description="Disordered" evidence="1">
    <location>
        <begin position="1"/>
        <end position="73"/>
    </location>
</feature>
<keyword evidence="3" id="KW-1185">Reference proteome</keyword>
<accession>A0A5D3FTP9</accession>
<name>A0A5D3FTP9_9ACTN</name>
<feature type="compositionally biased region" description="Basic residues" evidence="1">
    <location>
        <begin position="46"/>
        <end position="59"/>
    </location>
</feature>